<dbReference type="EMBL" id="QSQU01000012">
    <property type="protein sequence ID" value="RGK63115.1"/>
    <property type="molecule type" value="Genomic_DNA"/>
</dbReference>
<dbReference type="Proteomes" id="UP000471447">
    <property type="component" value="Unassembled WGS sequence"/>
</dbReference>
<reference evidence="2 3" key="1">
    <citation type="submission" date="2018-08" db="EMBL/GenBank/DDBJ databases">
        <title>A genome reference for cultivated species of the human gut microbiota.</title>
        <authorList>
            <person name="Zou Y."/>
            <person name="Xue W."/>
            <person name="Luo G."/>
        </authorList>
    </citation>
    <scope>NUCLEOTIDE SEQUENCE [LARGE SCALE GENOMIC DNA]</scope>
    <source>
        <strain evidence="2 3">TF10-34</strain>
    </source>
</reference>
<dbReference type="Proteomes" id="UP000261210">
    <property type="component" value="Unassembled WGS sequence"/>
</dbReference>
<dbReference type="EMBL" id="WDCG01000010">
    <property type="protein sequence ID" value="KAB6423436.1"/>
    <property type="molecule type" value="Genomic_DNA"/>
</dbReference>
<dbReference type="Pfam" id="PF13692">
    <property type="entry name" value="Glyco_trans_1_4"/>
    <property type="match status" value="1"/>
</dbReference>
<keyword evidence="2" id="KW-0808">Transferase</keyword>
<dbReference type="RefSeq" id="WP_117683854.1">
    <property type="nucleotide sequence ID" value="NZ_DAWCUS010000003.1"/>
</dbReference>
<proteinExistence type="predicted"/>
<evidence type="ECO:0000313" key="1">
    <source>
        <dbReference type="EMBL" id="KAB6423436.1"/>
    </source>
</evidence>
<evidence type="ECO:0000313" key="3">
    <source>
        <dbReference type="Proteomes" id="UP000261210"/>
    </source>
</evidence>
<dbReference type="GO" id="GO:0016740">
    <property type="term" value="F:transferase activity"/>
    <property type="evidence" value="ECO:0007669"/>
    <property type="project" value="UniProtKB-KW"/>
</dbReference>
<accession>A0A3E4NH16</accession>
<protein>
    <submittedName>
        <fullName evidence="1 2">Glycosyltransferase</fullName>
    </submittedName>
</protein>
<gene>
    <name evidence="2" type="ORF">DXD03_10090</name>
    <name evidence="1" type="ORF">GAZ26_11500</name>
</gene>
<sequence>MRILIISKCPTHPTNAGNRWWILSQAEMFKSLGHDVYFLHISEMPLRQNSKAYFESIEKSKKYWGDRYYLFTVSKLQKIKMTLIKYYRKNFCHGFYQVDDQYPYGLENMVNRLDEQIHFDVCVINYYYLSRLFEFIHIPKKAIATHDCIAYKNLKVGMPTMCITADTEAKAMQRCPHIFALQEVEADYFQLLSPNSEVYNLYGKYGYHPQPVVGNHNLLFLSGNNEFNQNGIKWFIKDIFPFIRKTFPDAELVVGGGICKMMSSQNNIDGVKVLGYIDNPANFYAQGDVAINPVYQGTGLKIKTFESISFDKVVMVHPHSMAGIFKKESAPLFASTNPIEWVEYLEKIWDNVAEIDNVKIQNKVYLAEMDRFVIAEYKKFLG</sequence>
<evidence type="ECO:0000313" key="4">
    <source>
        <dbReference type="Proteomes" id="UP000471447"/>
    </source>
</evidence>
<dbReference type="AlphaFoldDB" id="A0A3E4NH16"/>
<organism evidence="2 3">
    <name type="scientific">Bacteroides xylanisolvens</name>
    <dbReference type="NCBI Taxonomy" id="371601"/>
    <lineage>
        <taxon>Bacteria</taxon>
        <taxon>Pseudomonadati</taxon>
        <taxon>Bacteroidota</taxon>
        <taxon>Bacteroidia</taxon>
        <taxon>Bacteroidales</taxon>
        <taxon>Bacteroidaceae</taxon>
        <taxon>Bacteroides</taxon>
    </lineage>
</organism>
<reference evidence="1 4" key="2">
    <citation type="journal article" date="2019" name="Nat. Med.">
        <title>A library of human gut bacterial isolates paired with longitudinal multiomics data enables mechanistic microbiome research.</title>
        <authorList>
            <person name="Poyet M."/>
            <person name="Groussin M."/>
            <person name="Gibbons S.M."/>
            <person name="Avila-Pacheco J."/>
            <person name="Jiang X."/>
            <person name="Kearney S.M."/>
            <person name="Perrotta A.R."/>
            <person name="Berdy B."/>
            <person name="Zhao S."/>
            <person name="Lieberman T.D."/>
            <person name="Swanson P.K."/>
            <person name="Smith M."/>
            <person name="Roesemann S."/>
            <person name="Alexander J.E."/>
            <person name="Rich S.A."/>
            <person name="Livny J."/>
            <person name="Vlamakis H."/>
            <person name="Clish C."/>
            <person name="Bullock K."/>
            <person name="Deik A."/>
            <person name="Scott J."/>
            <person name="Pierce K.A."/>
            <person name="Xavier R.J."/>
            <person name="Alm E.J."/>
        </authorList>
    </citation>
    <scope>NUCLEOTIDE SEQUENCE [LARGE SCALE GENOMIC DNA]</scope>
    <source>
        <strain evidence="1 4">BIOML-A7</strain>
    </source>
</reference>
<comment type="caution">
    <text evidence="2">The sequence shown here is derived from an EMBL/GenBank/DDBJ whole genome shotgun (WGS) entry which is preliminary data.</text>
</comment>
<dbReference type="Gene3D" id="3.40.50.2000">
    <property type="entry name" value="Glycogen Phosphorylase B"/>
    <property type="match status" value="1"/>
</dbReference>
<name>A0A3E4NH16_9BACE</name>
<dbReference type="SUPFAM" id="SSF53756">
    <property type="entry name" value="UDP-Glycosyltransferase/glycogen phosphorylase"/>
    <property type="match status" value="1"/>
</dbReference>
<evidence type="ECO:0000313" key="2">
    <source>
        <dbReference type="EMBL" id="RGK63115.1"/>
    </source>
</evidence>